<evidence type="ECO:0000313" key="2">
    <source>
        <dbReference type="Proteomes" id="UP000673383"/>
    </source>
</evidence>
<gene>
    <name evidence="1" type="ORF">JOH49_007313</name>
</gene>
<dbReference type="AlphaFoldDB" id="A0A8I2C4H0"/>
<organism evidence="1 2">
    <name type="scientific">Bradyrhizobium elkanii</name>
    <dbReference type="NCBI Taxonomy" id="29448"/>
    <lineage>
        <taxon>Bacteria</taxon>
        <taxon>Pseudomonadati</taxon>
        <taxon>Pseudomonadota</taxon>
        <taxon>Alphaproteobacteria</taxon>
        <taxon>Hyphomicrobiales</taxon>
        <taxon>Nitrobacteraceae</taxon>
        <taxon>Bradyrhizobium</taxon>
    </lineage>
</organism>
<sequence>MRLIGLLVMRYRLRIARWSILLSRRLATIGSGMLC</sequence>
<proteinExistence type="predicted"/>
<evidence type="ECO:0000313" key="1">
    <source>
        <dbReference type="EMBL" id="MBP1297560.1"/>
    </source>
</evidence>
<name>A0A8I2C4H0_BRAEL</name>
<dbReference type="EMBL" id="JAFICZ010000001">
    <property type="protein sequence ID" value="MBP1297560.1"/>
    <property type="molecule type" value="Genomic_DNA"/>
</dbReference>
<reference evidence="1" key="1">
    <citation type="submission" date="2021-02" db="EMBL/GenBank/DDBJ databases">
        <title>Genomic Encyclopedia of Type Strains, Phase IV (KMG-V): Genome sequencing to study the core and pangenomes of soil and plant-associated prokaryotes.</title>
        <authorList>
            <person name="Whitman W."/>
        </authorList>
    </citation>
    <scope>NUCLEOTIDE SEQUENCE</scope>
    <source>
        <strain evidence="1">USDA 406</strain>
    </source>
</reference>
<accession>A0A8I2C4H0</accession>
<comment type="caution">
    <text evidence="1">The sequence shown here is derived from an EMBL/GenBank/DDBJ whole genome shotgun (WGS) entry which is preliminary data.</text>
</comment>
<dbReference type="Proteomes" id="UP000673383">
    <property type="component" value="Unassembled WGS sequence"/>
</dbReference>
<protein>
    <submittedName>
        <fullName evidence="1">Uncharacterized protein</fullName>
    </submittedName>
</protein>